<evidence type="ECO:0000313" key="2">
    <source>
        <dbReference type="Proteomes" id="UP001215231"/>
    </source>
</evidence>
<organism evidence="1 2">
    <name type="scientific">Thalassomonas haliotis</name>
    <dbReference type="NCBI Taxonomy" id="485448"/>
    <lineage>
        <taxon>Bacteria</taxon>
        <taxon>Pseudomonadati</taxon>
        <taxon>Pseudomonadota</taxon>
        <taxon>Gammaproteobacteria</taxon>
        <taxon>Alteromonadales</taxon>
        <taxon>Colwelliaceae</taxon>
        <taxon>Thalassomonas</taxon>
    </lineage>
</organism>
<protein>
    <recommendedName>
        <fullName evidence="3">Carboxymuconolactone decarboxylase-like domain-containing protein</fullName>
    </recommendedName>
</protein>
<name>A0ABY7VBY2_9GAMM</name>
<dbReference type="SUPFAM" id="SSF69118">
    <property type="entry name" value="AhpD-like"/>
    <property type="match status" value="1"/>
</dbReference>
<reference evidence="1 2" key="1">
    <citation type="journal article" date="2022" name="Mar. Drugs">
        <title>Bioassay-Guided Fractionation Leads to the Detection of Cholic Acid Generated by the Rare Thalassomonas sp.</title>
        <authorList>
            <person name="Pheiffer F."/>
            <person name="Schneider Y.K."/>
            <person name="Hansen E.H."/>
            <person name="Andersen J.H."/>
            <person name="Isaksson J."/>
            <person name="Busche T."/>
            <person name="R C."/>
            <person name="Kalinowski J."/>
            <person name="Zyl L.V."/>
            <person name="Trindade M."/>
        </authorList>
    </citation>
    <scope>NUCLEOTIDE SEQUENCE [LARGE SCALE GENOMIC DNA]</scope>
    <source>
        <strain evidence="1 2">A5K-61T</strain>
    </source>
</reference>
<proteinExistence type="predicted"/>
<keyword evidence="2" id="KW-1185">Reference proteome</keyword>
<gene>
    <name evidence="1" type="ORF">H3N35_19240</name>
</gene>
<evidence type="ECO:0008006" key="3">
    <source>
        <dbReference type="Google" id="ProtNLM"/>
    </source>
</evidence>
<accession>A0ABY7VBY2</accession>
<sequence length="176" mass="19480">MLKKIINHILYQNEKRIGVKLDYARKIVSVDTRLFMRYGKVFGFLDPRKHLSIDAYHASRLCGALSADCGSCVEAEINLAQNSGLSDEVINHILTKDLGALPDDIVAVVELSTAVTNFLDAPEAREKIIKYYGEKGLIELSFAMNGAALLPGIKRAMGYATSCNLEILRRVPHSKD</sequence>
<dbReference type="EMBL" id="CP059693">
    <property type="protein sequence ID" value="WDE10392.1"/>
    <property type="molecule type" value="Genomic_DNA"/>
</dbReference>
<evidence type="ECO:0000313" key="1">
    <source>
        <dbReference type="EMBL" id="WDE10392.1"/>
    </source>
</evidence>
<dbReference type="InterPro" id="IPR029032">
    <property type="entry name" value="AhpD-like"/>
</dbReference>
<dbReference type="Proteomes" id="UP001215231">
    <property type="component" value="Chromosome"/>
</dbReference>
<dbReference type="RefSeq" id="WP_274050427.1">
    <property type="nucleotide sequence ID" value="NZ_CP059693.1"/>
</dbReference>